<dbReference type="PANTHER" id="PTHR12855">
    <property type="entry name" value="DNA METHYLTRANSFERASE 1-ASSOCIATED PROTEIN 1 FAMILY MEMBER"/>
    <property type="match status" value="1"/>
</dbReference>
<accession>A0A0G4IBC9</accession>
<dbReference type="GO" id="GO:0035267">
    <property type="term" value="C:NuA4 histone acetyltransferase complex"/>
    <property type="evidence" value="ECO:0007669"/>
    <property type="project" value="InterPro"/>
</dbReference>
<evidence type="ECO:0000313" key="9">
    <source>
        <dbReference type="EMBL" id="CEM54460.1"/>
    </source>
</evidence>
<reference evidence="9" key="1">
    <citation type="submission" date="2014-11" db="EMBL/GenBank/DDBJ databases">
        <authorList>
            <person name="Otto D Thomas"/>
            <person name="Naeem Raeece"/>
        </authorList>
    </citation>
    <scope>NUCLEOTIDE SEQUENCE</scope>
</reference>
<evidence type="ECO:0000256" key="5">
    <source>
        <dbReference type="ARBA" id="ARBA00023242"/>
    </source>
</evidence>
<dbReference type="VEuPathDB" id="CryptoDB:Cvel_12786"/>
<dbReference type="PANTHER" id="PTHR12855:SF10">
    <property type="entry name" value="DNA METHYLTRANSFERASE 1-ASSOCIATED PROTEIN 1"/>
    <property type="match status" value="1"/>
</dbReference>
<feature type="coiled-coil region" evidence="6">
    <location>
        <begin position="58"/>
        <end position="85"/>
    </location>
</feature>
<evidence type="ECO:0000259" key="8">
    <source>
        <dbReference type="Pfam" id="PF16282"/>
    </source>
</evidence>
<proteinExistence type="predicted"/>
<evidence type="ECO:0000256" key="1">
    <source>
        <dbReference type="ARBA" id="ARBA00004123"/>
    </source>
</evidence>
<name>A0A0G4IBC9_9ALVE</name>
<sequence length="623" mass="68889">MFNRDLAEVMGAQKKVETVRATDVQAPKAKAKEKAPAKSKLIPRELAGIAMNDRGMIVNELVIALQEKKQANEEERRALAKKKAKKWTFCRHQEFSSVGHPSLGDCLFHWEPVDRTEEERENQKKRRKKESKRVEVVTYTDEEYEECETLLPLHGFRWTRETTDFLFRLARETDLSWPVMFDRLLRVVEGDFPSKERPPAGPPSPVPANAHPSAPSSEAEENDSSRQKATKKLKTGAEEKEKGGKGKKGVKVKKEDVDMASRGVTPEGSPEISSAAAASSFNPPPPAPSERPVPTIEETKERFFALSRCVLKMRGQKENSRHPILTTGYSAYLDRCRRRLVALRSGFWTTESDEEKEKTLKDEEKKIKAELQELKESKEKRAKDLEADKQRRAAVAQCFIELDRVNPGRTEQEIRAGVHVAADALTMAPHESEFGLLVGGAPDPSAPQAKGGKGKKRATPGGDGRETERKKRVKSGRKSVGASGEEEETWLYGPFPAQTERINKTLSNLKLSENFARPTWENVGQFCKIRNEIAEMCNLATKCELGKALLQSAYPKGTELPKGLPTSIVPPTDKKLISAARGVVGSGVRSGKGFGGGGGALSGDESDDDNEGPKGKAGGKRKR</sequence>
<dbReference type="EMBL" id="CDMZ01005789">
    <property type="protein sequence ID" value="CEM54460.1"/>
    <property type="molecule type" value="Genomic_DNA"/>
</dbReference>
<dbReference type="InterPro" id="IPR027109">
    <property type="entry name" value="Swc4/Dmap1"/>
</dbReference>
<evidence type="ECO:0000256" key="7">
    <source>
        <dbReference type="SAM" id="MobiDB-lite"/>
    </source>
</evidence>
<dbReference type="InterPro" id="IPR032563">
    <property type="entry name" value="DAMP1_SANT-like"/>
</dbReference>
<keyword evidence="5" id="KW-0539">Nucleus</keyword>
<dbReference type="Pfam" id="PF16282">
    <property type="entry name" value="SANT_DAMP1_like"/>
    <property type="match status" value="1"/>
</dbReference>
<feature type="compositionally biased region" description="Basic and acidic residues" evidence="7">
    <location>
        <begin position="235"/>
        <end position="244"/>
    </location>
</feature>
<keyword evidence="3" id="KW-0805">Transcription regulation</keyword>
<keyword evidence="2" id="KW-0156">Chromatin regulator</keyword>
<feature type="region of interest" description="Disordered" evidence="7">
    <location>
        <begin position="585"/>
        <end position="623"/>
    </location>
</feature>
<dbReference type="AlphaFoldDB" id="A0A0G4IBC9"/>
<dbReference type="Gene3D" id="1.10.10.60">
    <property type="entry name" value="Homeodomain-like"/>
    <property type="match status" value="1"/>
</dbReference>
<dbReference type="GO" id="GO:0000812">
    <property type="term" value="C:Swr1 complex"/>
    <property type="evidence" value="ECO:0007669"/>
    <property type="project" value="TreeGrafter"/>
</dbReference>
<feature type="region of interest" description="Disordered" evidence="7">
    <location>
        <begin position="193"/>
        <end position="293"/>
    </location>
</feature>
<keyword evidence="4" id="KW-0804">Transcription</keyword>
<protein>
    <recommendedName>
        <fullName evidence="8">dAMP1 SANT/Myb-like domain-containing protein</fullName>
    </recommendedName>
</protein>
<dbReference type="GO" id="GO:0000122">
    <property type="term" value="P:negative regulation of transcription by RNA polymerase II"/>
    <property type="evidence" value="ECO:0007669"/>
    <property type="project" value="TreeGrafter"/>
</dbReference>
<dbReference type="GO" id="GO:0006281">
    <property type="term" value="P:DNA repair"/>
    <property type="evidence" value="ECO:0007669"/>
    <property type="project" value="InterPro"/>
</dbReference>
<feature type="region of interest" description="Disordered" evidence="7">
    <location>
        <begin position="435"/>
        <end position="487"/>
    </location>
</feature>
<gene>
    <name evidence="9" type="ORF">Cvel_12786</name>
</gene>
<feature type="coiled-coil region" evidence="6">
    <location>
        <begin position="353"/>
        <end position="391"/>
    </location>
</feature>
<feature type="domain" description="DAMP1 SANT/Myb-like" evidence="8">
    <location>
        <begin position="131"/>
        <end position="183"/>
    </location>
</feature>
<evidence type="ECO:0000256" key="6">
    <source>
        <dbReference type="SAM" id="Coils"/>
    </source>
</evidence>
<evidence type="ECO:0000256" key="4">
    <source>
        <dbReference type="ARBA" id="ARBA00023163"/>
    </source>
</evidence>
<keyword evidence="6" id="KW-0175">Coiled coil</keyword>
<dbReference type="GO" id="GO:0003714">
    <property type="term" value="F:transcription corepressor activity"/>
    <property type="evidence" value="ECO:0007669"/>
    <property type="project" value="TreeGrafter"/>
</dbReference>
<dbReference type="GO" id="GO:0006338">
    <property type="term" value="P:chromatin remodeling"/>
    <property type="evidence" value="ECO:0007669"/>
    <property type="project" value="InterPro"/>
</dbReference>
<feature type="compositionally biased region" description="Pro residues" evidence="7">
    <location>
        <begin position="282"/>
        <end position="291"/>
    </location>
</feature>
<comment type="subcellular location">
    <subcellularLocation>
        <location evidence="1">Nucleus</location>
    </subcellularLocation>
</comment>
<evidence type="ECO:0000256" key="3">
    <source>
        <dbReference type="ARBA" id="ARBA00023015"/>
    </source>
</evidence>
<organism evidence="9">
    <name type="scientific">Chromera velia CCMP2878</name>
    <dbReference type="NCBI Taxonomy" id="1169474"/>
    <lineage>
        <taxon>Eukaryota</taxon>
        <taxon>Sar</taxon>
        <taxon>Alveolata</taxon>
        <taxon>Colpodellida</taxon>
        <taxon>Chromeraceae</taxon>
        <taxon>Chromera</taxon>
    </lineage>
</organism>
<evidence type="ECO:0000256" key="2">
    <source>
        <dbReference type="ARBA" id="ARBA00022853"/>
    </source>
</evidence>
<feature type="compositionally biased region" description="Gly residues" evidence="7">
    <location>
        <begin position="585"/>
        <end position="601"/>
    </location>
</feature>
<feature type="compositionally biased region" description="Low complexity" evidence="7">
    <location>
        <begin position="266"/>
        <end position="281"/>
    </location>
</feature>